<dbReference type="EMBL" id="LUGM01000002">
    <property type="protein sequence ID" value="KYH14946.1"/>
    <property type="molecule type" value="Genomic_DNA"/>
</dbReference>
<feature type="domain" description="CYTH" evidence="1">
    <location>
        <begin position="4"/>
        <end position="191"/>
    </location>
</feature>
<accession>A0A151A6G5</accession>
<dbReference type="Pfam" id="PF01928">
    <property type="entry name" value="CYTH"/>
    <property type="match status" value="1"/>
</dbReference>
<dbReference type="Gene3D" id="2.40.320.10">
    <property type="entry name" value="Hypothetical Protein Pfu-838710-001"/>
    <property type="match status" value="1"/>
</dbReference>
<proteinExistence type="predicted"/>
<protein>
    <submittedName>
        <fullName evidence="2">Adenylate cyclase</fullName>
    </submittedName>
</protein>
<evidence type="ECO:0000313" key="2">
    <source>
        <dbReference type="EMBL" id="KYH14946.1"/>
    </source>
</evidence>
<dbReference type="InterPro" id="IPR023577">
    <property type="entry name" value="CYTH_domain"/>
</dbReference>
<dbReference type="PIRSF" id="PIRSF012526">
    <property type="entry name" value="CYTH_UCP012526"/>
    <property type="match status" value="1"/>
</dbReference>
<dbReference type="Proteomes" id="UP000075418">
    <property type="component" value="Unassembled WGS sequence"/>
</dbReference>
<evidence type="ECO:0000313" key="3">
    <source>
        <dbReference type="Proteomes" id="UP000075418"/>
    </source>
</evidence>
<reference evidence="2 3" key="1">
    <citation type="submission" date="2016-02" db="EMBL/GenBank/DDBJ databases">
        <title>Draft genome sequence of hydrocarbon degrading Staphylococcus saprophyticus Strain CNV2, isolated from crude-oil contaminated soil from Noonmati Oil Refinery, Guwahati, Assam, India.</title>
        <authorList>
            <person name="Mukherjee A."/>
            <person name="Chettri B."/>
            <person name="Langpoklakpam J."/>
            <person name="Singh A.K."/>
            <person name="Chattopadhyay D.J."/>
        </authorList>
    </citation>
    <scope>NUCLEOTIDE SEQUENCE [LARGE SCALE GENOMIC DNA]</scope>
    <source>
        <strain evidence="2 3">CNV2</strain>
    </source>
</reference>
<gene>
    <name evidence="2" type="ORF">A0131_09200</name>
</gene>
<dbReference type="AlphaFoldDB" id="A0A151A6G5"/>
<organism evidence="2 3">
    <name type="scientific">Staphylococcus kloosii</name>
    <dbReference type="NCBI Taxonomy" id="29384"/>
    <lineage>
        <taxon>Bacteria</taxon>
        <taxon>Bacillati</taxon>
        <taxon>Bacillota</taxon>
        <taxon>Bacilli</taxon>
        <taxon>Bacillales</taxon>
        <taxon>Staphylococcaceae</taxon>
        <taxon>Staphylococcus</taxon>
    </lineage>
</organism>
<dbReference type="PROSITE" id="PS51707">
    <property type="entry name" value="CYTH"/>
    <property type="match status" value="1"/>
</dbReference>
<evidence type="ECO:0000259" key="1">
    <source>
        <dbReference type="PROSITE" id="PS51707"/>
    </source>
</evidence>
<dbReference type="InterPro" id="IPR033469">
    <property type="entry name" value="CYTH-like_dom_sf"/>
</dbReference>
<dbReference type="InterPro" id="IPR009195">
    <property type="entry name" value="Uncharacterised_YjbK"/>
</dbReference>
<comment type="caution">
    <text evidence="2">The sequence shown here is derived from an EMBL/GenBank/DDBJ whole genome shotgun (WGS) entry which is preliminary data.</text>
</comment>
<dbReference type="RefSeq" id="WP_061855100.1">
    <property type="nucleotide sequence ID" value="NZ_LUGM01000002.1"/>
</dbReference>
<dbReference type="SUPFAM" id="SSF55154">
    <property type="entry name" value="CYTH-like phosphatases"/>
    <property type="match status" value="1"/>
</dbReference>
<dbReference type="CDD" id="cd07762">
    <property type="entry name" value="CYTH-like_Pase_1"/>
    <property type="match status" value="1"/>
</dbReference>
<dbReference type="SMART" id="SM01118">
    <property type="entry name" value="CYTH"/>
    <property type="match status" value="1"/>
</dbReference>
<name>A0A151A6G5_9STAP</name>
<sequence length="193" mass="22343">MATNNEIEFKQLLSAQQYNQFAQHYFPNKIPFTQTNYYIDTPDFQLKSHKSALRIRVKDGGNEMTLKVPAEVGLLEYNFDTTINPKMNYRLTLDDLPNDIEIQLKKLNIDLSSLTILGDLTTERLETPDGQDLIVLDKSTYLDTEDYEFEFEVVDYDSGLAKFSAILENFGIAYEQPANKVQRFFDRKSQISN</sequence>